<feature type="domain" description="RWD" evidence="8">
    <location>
        <begin position="13"/>
        <end position="132"/>
    </location>
</feature>
<dbReference type="AlphaFoldDB" id="A0A9N8ZV94"/>
<keyword evidence="10" id="KW-1185">Reference proteome</keyword>
<evidence type="ECO:0000256" key="5">
    <source>
        <dbReference type="ARBA" id="ARBA00022845"/>
    </source>
</evidence>
<name>A0A9N8ZV94_9GLOM</name>
<feature type="region of interest" description="Disordered" evidence="7">
    <location>
        <begin position="226"/>
        <end position="246"/>
    </location>
</feature>
<comment type="subcellular location">
    <subcellularLocation>
        <location evidence="1">Cytoplasm</location>
    </subcellularLocation>
</comment>
<dbReference type="SMART" id="SM00591">
    <property type="entry name" value="RWD"/>
    <property type="match status" value="1"/>
</dbReference>
<dbReference type="PROSITE" id="PS50908">
    <property type="entry name" value="RWD"/>
    <property type="match status" value="1"/>
</dbReference>
<evidence type="ECO:0000313" key="9">
    <source>
        <dbReference type="EMBL" id="CAG8508349.1"/>
    </source>
</evidence>
<dbReference type="Proteomes" id="UP000789706">
    <property type="component" value="Unassembled WGS sequence"/>
</dbReference>
<dbReference type="OrthoDB" id="69641at2759"/>
<evidence type="ECO:0000256" key="3">
    <source>
        <dbReference type="ARBA" id="ARBA00022490"/>
    </source>
</evidence>
<keyword evidence="3" id="KW-0963">Cytoplasm</keyword>
<feature type="compositionally biased region" description="Gly residues" evidence="7">
    <location>
        <begin position="226"/>
        <end position="238"/>
    </location>
</feature>
<protein>
    <submittedName>
        <fullName evidence="9">2852_t:CDS:1</fullName>
    </submittedName>
</protein>
<dbReference type="EMBL" id="CAJVPK010000422">
    <property type="protein sequence ID" value="CAG8508349.1"/>
    <property type="molecule type" value="Genomic_DNA"/>
</dbReference>
<evidence type="ECO:0000256" key="7">
    <source>
        <dbReference type="SAM" id="MobiDB-lite"/>
    </source>
</evidence>
<evidence type="ECO:0000313" key="10">
    <source>
        <dbReference type="Proteomes" id="UP000789706"/>
    </source>
</evidence>
<dbReference type="InterPro" id="IPR020568">
    <property type="entry name" value="Ribosomal_Su5_D2-typ_SF"/>
</dbReference>
<keyword evidence="4" id="KW-0678">Repressor</keyword>
<keyword evidence="5" id="KW-0810">Translation regulation</keyword>
<dbReference type="PANTHER" id="PTHR16301:SF25">
    <property type="entry name" value="PROTEIN IMPACT"/>
    <property type="match status" value="1"/>
</dbReference>
<dbReference type="SUPFAM" id="SSF54495">
    <property type="entry name" value="UBC-like"/>
    <property type="match status" value="1"/>
</dbReference>
<dbReference type="SUPFAM" id="SSF54211">
    <property type="entry name" value="Ribosomal protein S5 domain 2-like"/>
    <property type="match status" value="1"/>
</dbReference>
<evidence type="ECO:0000256" key="1">
    <source>
        <dbReference type="ARBA" id="ARBA00004496"/>
    </source>
</evidence>
<dbReference type="GO" id="GO:0006446">
    <property type="term" value="P:regulation of translational initiation"/>
    <property type="evidence" value="ECO:0007669"/>
    <property type="project" value="TreeGrafter"/>
</dbReference>
<dbReference type="Gene3D" id="3.30.230.30">
    <property type="entry name" value="Impact, N-terminal domain"/>
    <property type="match status" value="1"/>
</dbReference>
<dbReference type="PANTHER" id="PTHR16301">
    <property type="entry name" value="IMPACT-RELATED"/>
    <property type="match status" value="1"/>
</dbReference>
<evidence type="ECO:0000259" key="8">
    <source>
        <dbReference type="PROSITE" id="PS50908"/>
    </source>
</evidence>
<accession>A0A9N8ZV94</accession>
<keyword evidence="6" id="KW-0346">Stress response</keyword>
<organism evidence="9 10">
    <name type="scientific">Diversispora eburnea</name>
    <dbReference type="NCBI Taxonomy" id="1213867"/>
    <lineage>
        <taxon>Eukaryota</taxon>
        <taxon>Fungi</taxon>
        <taxon>Fungi incertae sedis</taxon>
        <taxon>Mucoromycota</taxon>
        <taxon>Glomeromycotina</taxon>
        <taxon>Glomeromycetes</taxon>
        <taxon>Diversisporales</taxon>
        <taxon>Diversisporaceae</taxon>
        <taxon>Diversispora</taxon>
    </lineage>
</organism>
<proteinExistence type="inferred from homology"/>
<evidence type="ECO:0000256" key="4">
    <source>
        <dbReference type="ARBA" id="ARBA00022491"/>
    </source>
</evidence>
<comment type="caution">
    <text evidence="9">The sequence shown here is derived from an EMBL/GenBank/DDBJ whole genome shotgun (WGS) entry which is preliminary data.</text>
</comment>
<dbReference type="InterPro" id="IPR023582">
    <property type="entry name" value="Impact"/>
</dbReference>
<evidence type="ECO:0000256" key="2">
    <source>
        <dbReference type="ARBA" id="ARBA00007665"/>
    </source>
</evidence>
<comment type="similarity">
    <text evidence="2">Belongs to the IMPACT family.</text>
</comment>
<dbReference type="InterPro" id="IPR001498">
    <property type="entry name" value="Impact_N"/>
</dbReference>
<sequence length="246" mass="27417">MSEGDDNKTIQQEEILALTSIFGSDIFQLDPQDSLNQSYLFKLSLESDISSTTSSEYRSHSKNFITIKFQFPNEYPSTSPPNYKITSLYCGTLKIDKIIKNEVDKKFKELFIPGQRSVFVAHLAPVNNISEVNLVRETLMLNKKVAKATHNIMAYRIIRDDGILIQETAAGGRLLHLLQLVNAKNIIVIVSRWYGGIQLGADRFKDINNVARDLLEKCGYVNGGNGSVGKNGNKSGGGDNKKTKKK</sequence>
<dbReference type="InterPro" id="IPR016135">
    <property type="entry name" value="UBQ-conjugating_enzyme/RWD"/>
</dbReference>
<dbReference type="Pfam" id="PF01205">
    <property type="entry name" value="Impact_N"/>
    <property type="match status" value="1"/>
</dbReference>
<dbReference type="GO" id="GO:0005737">
    <property type="term" value="C:cytoplasm"/>
    <property type="evidence" value="ECO:0007669"/>
    <property type="project" value="UniProtKB-SubCell"/>
</dbReference>
<reference evidence="9" key="1">
    <citation type="submission" date="2021-06" db="EMBL/GenBank/DDBJ databases">
        <authorList>
            <person name="Kallberg Y."/>
            <person name="Tangrot J."/>
            <person name="Rosling A."/>
        </authorList>
    </citation>
    <scope>NUCLEOTIDE SEQUENCE</scope>
    <source>
        <strain evidence="9">AZ414A</strain>
    </source>
</reference>
<dbReference type="Pfam" id="PF05773">
    <property type="entry name" value="RWD"/>
    <property type="match status" value="1"/>
</dbReference>
<gene>
    <name evidence="9" type="ORF">DEBURN_LOCUS5043</name>
</gene>
<evidence type="ECO:0000256" key="6">
    <source>
        <dbReference type="ARBA" id="ARBA00023016"/>
    </source>
</evidence>
<dbReference type="InterPro" id="IPR036956">
    <property type="entry name" value="Impact_N_sf"/>
</dbReference>
<dbReference type="InterPro" id="IPR006575">
    <property type="entry name" value="RWD_dom"/>
</dbReference>